<dbReference type="OrthoDB" id="2269034at2759"/>
<keyword evidence="2" id="KW-1185">Reference proteome</keyword>
<dbReference type="STRING" id="50990.A0A4Y7PUD4"/>
<proteinExistence type="predicted"/>
<dbReference type="VEuPathDB" id="FungiDB:BD410DRAFT_752658"/>
<dbReference type="EMBL" id="ML170201">
    <property type="protein sequence ID" value="TDL19027.1"/>
    <property type="molecule type" value="Genomic_DNA"/>
</dbReference>
<dbReference type="AlphaFoldDB" id="A0A4Y7PUD4"/>
<accession>A0A4Y7PUD4</accession>
<evidence type="ECO:0000313" key="1">
    <source>
        <dbReference type="EMBL" id="TDL19027.1"/>
    </source>
</evidence>
<dbReference type="Proteomes" id="UP000294933">
    <property type="component" value="Unassembled WGS sequence"/>
</dbReference>
<feature type="non-terminal residue" evidence="1">
    <location>
        <position position="147"/>
    </location>
</feature>
<protein>
    <submittedName>
        <fullName evidence="1">Uncharacterized protein</fullName>
    </submittedName>
</protein>
<organism evidence="1 2">
    <name type="scientific">Rickenella mellea</name>
    <dbReference type="NCBI Taxonomy" id="50990"/>
    <lineage>
        <taxon>Eukaryota</taxon>
        <taxon>Fungi</taxon>
        <taxon>Dikarya</taxon>
        <taxon>Basidiomycota</taxon>
        <taxon>Agaricomycotina</taxon>
        <taxon>Agaricomycetes</taxon>
        <taxon>Hymenochaetales</taxon>
        <taxon>Rickenellaceae</taxon>
        <taxon>Rickenella</taxon>
    </lineage>
</organism>
<name>A0A4Y7PUD4_9AGAM</name>
<sequence length="147" mass="16730">MDRVSFDNMLGTYYAPSYNERCTIKSLVEKELSSLNEFLLPLLAKRDKLNGSIAAHMALLAPARRVLPELVSEIFTHATHSKNSEPDRHRSLLPRPRASEAPLKLGRICRHWRQIALSTPMLWSAVEIPKTWMVAGLQEWIQRAGTL</sequence>
<reference evidence="1 2" key="1">
    <citation type="submission" date="2018-06" db="EMBL/GenBank/DDBJ databases">
        <title>A transcriptomic atlas of mushroom development highlights an independent origin of complex multicellularity.</title>
        <authorList>
            <consortium name="DOE Joint Genome Institute"/>
            <person name="Krizsan K."/>
            <person name="Almasi E."/>
            <person name="Merenyi Z."/>
            <person name="Sahu N."/>
            <person name="Viragh M."/>
            <person name="Koszo T."/>
            <person name="Mondo S."/>
            <person name="Kiss B."/>
            <person name="Balint B."/>
            <person name="Kues U."/>
            <person name="Barry K."/>
            <person name="Hegedus J.C."/>
            <person name="Henrissat B."/>
            <person name="Johnson J."/>
            <person name="Lipzen A."/>
            <person name="Ohm R."/>
            <person name="Nagy I."/>
            <person name="Pangilinan J."/>
            <person name="Yan J."/>
            <person name="Xiong Y."/>
            <person name="Grigoriev I.V."/>
            <person name="Hibbett D.S."/>
            <person name="Nagy L.G."/>
        </authorList>
    </citation>
    <scope>NUCLEOTIDE SEQUENCE [LARGE SCALE GENOMIC DNA]</scope>
    <source>
        <strain evidence="1 2">SZMC22713</strain>
    </source>
</reference>
<gene>
    <name evidence="1" type="ORF">BD410DRAFT_752658</name>
</gene>
<evidence type="ECO:0000313" key="2">
    <source>
        <dbReference type="Proteomes" id="UP000294933"/>
    </source>
</evidence>